<dbReference type="RefSeq" id="WP_129521251.1">
    <property type="nucleotide sequence ID" value="NZ_SDPN01000023.1"/>
</dbReference>
<keyword evidence="1" id="KW-0812">Transmembrane</keyword>
<feature type="transmembrane region" description="Helical" evidence="1">
    <location>
        <begin position="24"/>
        <end position="53"/>
    </location>
</feature>
<keyword evidence="1" id="KW-0472">Membrane</keyword>
<feature type="transmembrane region" description="Helical" evidence="1">
    <location>
        <begin position="65"/>
        <end position="89"/>
    </location>
</feature>
<keyword evidence="3" id="KW-1185">Reference proteome</keyword>
<organism evidence="2 3">
    <name type="scientific">Agromyces albus</name>
    <dbReference type="NCBI Taxonomy" id="205332"/>
    <lineage>
        <taxon>Bacteria</taxon>
        <taxon>Bacillati</taxon>
        <taxon>Actinomycetota</taxon>
        <taxon>Actinomycetes</taxon>
        <taxon>Micrococcales</taxon>
        <taxon>Microbacteriaceae</taxon>
        <taxon>Agromyces</taxon>
    </lineage>
</organism>
<sequence>MTEGAPKRGNGSGVPRYSWKAVTALVLAVGALLMPAIVALVLAAAGLVLGLIARRELKREPSLTGGALALAAVIVAAFVLVFDVILLTLPAPAG</sequence>
<proteinExistence type="predicted"/>
<dbReference type="EMBL" id="SDPN01000023">
    <property type="protein sequence ID" value="RXZ69084.1"/>
    <property type="molecule type" value="Genomic_DNA"/>
</dbReference>
<protein>
    <recommendedName>
        <fullName evidence="4">DUF4190 domain-containing protein</fullName>
    </recommendedName>
</protein>
<dbReference type="Proteomes" id="UP000293865">
    <property type="component" value="Unassembled WGS sequence"/>
</dbReference>
<comment type="caution">
    <text evidence="2">The sequence shown here is derived from an EMBL/GenBank/DDBJ whole genome shotgun (WGS) entry which is preliminary data.</text>
</comment>
<keyword evidence="1" id="KW-1133">Transmembrane helix</keyword>
<evidence type="ECO:0008006" key="4">
    <source>
        <dbReference type="Google" id="ProtNLM"/>
    </source>
</evidence>
<reference evidence="2 3" key="1">
    <citation type="submission" date="2019-01" db="EMBL/GenBank/DDBJ databases">
        <title>Agromyces.</title>
        <authorList>
            <person name="Li J."/>
        </authorList>
    </citation>
    <scope>NUCLEOTIDE SEQUENCE [LARGE SCALE GENOMIC DNA]</scope>
    <source>
        <strain evidence="2 3">DSM 15934</strain>
    </source>
</reference>
<gene>
    <name evidence="2" type="ORF">ESP51_12620</name>
</gene>
<accession>A0A4Q2KU79</accession>
<evidence type="ECO:0000256" key="1">
    <source>
        <dbReference type="SAM" id="Phobius"/>
    </source>
</evidence>
<name>A0A4Q2KU79_9MICO</name>
<dbReference type="AlphaFoldDB" id="A0A4Q2KU79"/>
<evidence type="ECO:0000313" key="2">
    <source>
        <dbReference type="EMBL" id="RXZ69084.1"/>
    </source>
</evidence>
<evidence type="ECO:0000313" key="3">
    <source>
        <dbReference type="Proteomes" id="UP000293865"/>
    </source>
</evidence>